<keyword evidence="2 4" id="KW-0012">Acyltransferase</keyword>
<accession>A0ABT3DLS5</accession>
<dbReference type="SUPFAM" id="SSF55729">
    <property type="entry name" value="Acyl-CoA N-acyltransferases (Nat)"/>
    <property type="match status" value="1"/>
</dbReference>
<sequence length="142" mass="16998">MIRKYKRTDIDTLVDIWYKGSLQSHSFIQPNYWRSQLSEMKEKYIPMSETYVKTHQSRVIGFISMLDNYLAALFVDVSFQNNGAGRELLHFIQDQREVIELKVYKDNSSALRFYQNNGFVIKEELIDEHTDMPEFLMEWNKN</sequence>
<keyword evidence="1 4" id="KW-0808">Transferase</keyword>
<dbReference type="InterPro" id="IPR016181">
    <property type="entry name" value="Acyl_CoA_acyltransferase"/>
</dbReference>
<evidence type="ECO:0000313" key="5">
    <source>
        <dbReference type="Proteomes" id="UP001526147"/>
    </source>
</evidence>
<dbReference type="RefSeq" id="WP_264144219.1">
    <property type="nucleotide sequence ID" value="NZ_JAOYEY010000048.1"/>
</dbReference>
<dbReference type="PROSITE" id="PS51186">
    <property type="entry name" value="GNAT"/>
    <property type="match status" value="1"/>
</dbReference>
<dbReference type="Proteomes" id="UP001526147">
    <property type="component" value="Unassembled WGS sequence"/>
</dbReference>
<comment type="caution">
    <text evidence="4">The sequence shown here is derived from an EMBL/GenBank/DDBJ whole genome shotgun (WGS) entry which is preliminary data.</text>
</comment>
<dbReference type="NCBIfam" id="NF007853">
    <property type="entry name" value="PRK10562.1"/>
    <property type="match status" value="1"/>
</dbReference>
<dbReference type="GO" id="GO:0016746">
    <property type="term" value="F:acyltransferase activity"/>
    <property type="evidence" value="ECO:0007669"/>
    <property type="project" value="UniProtKB-KW"/>
</dbReference>
<dbReference type="Pfam" id="PF13673">
    <property type="entry name" value="Acetyltransf_10"/>
    <property type="match status" value="1"/>
</dbReference>
<organism evidence="4 5">
    <name type="scientific">Metabacillus halosaccharovorans</name>
    <dbReference type="NCBI Taxonomy" id="930124"/>
    <lineage>
        <taxon>Bacteria</taxon>
        <taxon>Bacillati</taxon>
        <taxon>Bacillota</taxon>
        <taxon>Bacilli</taxon>
        <taxon>Bacillales</taxon>
        <taxon>Bacillaceae</taxon>
        <taxon>Metabacillus</taxon>
    </lineage>
</organism>
<protein>
    <submittedName>
        <fullName evidence="4">N-acetyltransferase</fullName>
        <ecNumber evidence="4">2.3.1.-</ecNumber>
    </submittedName>
</protein>
<dbReference type="PANTHER" id="PTHR43800">
    <property type="entry name" value="PEPTIDYL-LYSINE N-ACETYLTRANSFERASE YJAB"/>
    <property type="match status" value="1"/>
</dbReference>
<reference evidence="4 5" key="1">
    <citation type="submission" date="2022-10" db="EMBL/GenBank/DDBJ databases">
        <title>Draft genome assembly of moderately radiation resistant bacterium Metabacillus halosaccharovorans.</title>
        <authorList>
            <person name="Pal S."/>
            <person name="Gopinathan A."/>
        </authorList>
    </citation>
    <scope>NUCLEOTIDE SEQUENCE [LARGE SCALE GENOMIC DNA]</scope>
    <source>
        <strain evidence="4 5">VITHBRA001</strain>
    </source>
</reference>
<dbReference type="InterPro" id="IPR000182">
    <property type="entry name" value="GNAT_dom"/>
</dbReference>
<evidence type="ECO:0000256" key="1">
    <source>
        <dbReference type="ARBA" id="ARBA00022679"/>
    </source>
</evidence>
<name>A0ABT3DLS5_9BACI</name>
<evidence type="ECO:0000313" key="4">
    <source>
        <dbReference type="EMBL" id="MCV9888015.1"/>
    </source>
</evidence>
<dbReference type="EMBL" id="JAOYEY010000048">
    <property type="protein sequence ID" value="MCV9888015.1"/>
    <property type="molecule type" value="Genomic_DNA"/>
</dbReference>
<dbReference type="CDD" id="cd04301">
    <property type="entry name" value="NAT_SF"/>
    <property type="match status" value="1"/>
</dbReference>
<dbReference type="PANTHER" id="PTHR43800:SF1">
    <property type="entry name" value="PEPTIDYL-LYSINE N-ACETYLTRANSFERASE YJAB"/>
    <property type="match status" value="1"/>
</dbReference>
<evidence type="ECO:0000259" key="3">
    <source>
        <dbReference type="PROSITE" id="PS51186"/>
    </source>
</evidence>
<dbReference type="Gene3D" id="3.40.630.30">
    <property type="match status" value="1"/>
</dbReference>
<proteinExistence type="predicted"/>
<evidence type="ECO:0000256" key="2">
    <source>
        <dbReference type="ARBA" id="ARBA00023315"/>
    </source>
</evidence>
<dbReference type="EC" id="2.3.1.-" evidence="4"/>
<keyword evidence="5" id="KW-1185">Reference proteome</keyword>
<gene>
    <name evidence="4" type="ORF">OIH86_20415</name>
</gene>
<feature type="domain" description="N-acetyltransferase" evidence="3">
    <location>
        <begin position="1"/>
        <end position="142"/>
    </location>
</feature>